<proteinExistence type="predicted"/>
<gene>
    <name evidence="1" type="ORF">BN9_017250</name>
</gene>
<keyword evidence="2" id="KW-1185">Reference proteome</keyword>
<dbReference type="Pfam" id="PF04031">
    <property type="entry name" value="Las1"/>
    <property type="match status" value="1"/>
</dbReference>
<name>A0A024G2S8_9STRA</name>
<comment type="caution">
    <text evidence="1">The sequence shown here is derived from an EMBL/GenBank/DDBJ whole genome shotgun (WGS) entry which is preliminary data.</text>
</comment>
<dbReference type="GO" id="GO:0000460">
    <property type="term" value="P:maturation of 5.8S rRNA"/>
    <property type="evidence" value="ECO:0007669"/>
    <property type="project" value="TreeGrafter"/>
</dbReference>
<dbReference type="STRING" id="65357.A0A024G2S8"/>
<dbReference type="PANTHER" id="PTHR15002">
    <property type="entry name" value="RIBOSOMAL BIOGENESIS PROTEIN LAS1L"/>
    <property type="match status" value="1"/>
</dbReference>
<dbReference type="EMBL" id="CAIX01000013">
    <property type="protein sequence ID" value="CCI40941.1"/>
    <property type="molecule type" value="Genomic_DNA"/>
</dbReference>
<accession>A0A024G2S8</accession>
<protein>
    <submittedName>
        <fullName evidence="1">Uncharacterized protein</fullName>
    </submittedName>
</protein>
<dbReference type="OrthoDB" id="10263222at2759"/>
<evidence type="ECO:0000313" key="2">
    <source>
        <dbReference type="Proteomes" id="UP000053237"/>
    </source>
</evidence>
<dbReference type="GO" id="GO:0030687">
    <property type="term" value="C:preribosome, large subunit precursor"/>
    <property type="evidence" value="ECO:0007669"/>
    <property type="project" value="TreeGrafter"/>
</dbReference>
<organism evidence="1 2">
    <name type="scientific">Albugo candida</name>
    <dbReference type="NCBI Taxonomy" id="65357"/>
    <lineage>
        <taxon>Eukaryota</taxon>
        <taxon>Sar</taxon>
        <taxon>Stramenopiles</taxon>
        <taxon>Oomycota</taxon>
        <taxon>Peronosporomycetes</taxon>
        <taxon>Albuginales</taxon>
        <taxon>Albuginaceae</taxon>
        <taxon>Albugo</taxon>
    </lineage>
</organism>
<dbReference type="GO" id="GO:0090730">
    <property type="term" value="C:Las1 complex"/>
    <property type="evidence" value="ECO:0007669"/>
    <property type="project" value="InterPro"/>
</dbReference>
<dbReference type="InterPro" id="IPR007174">
    <property type="entry name" value="Las1"/>
</dbReference>
<evidence type="ECO:0000313" key="1">
    <source>
        <dbReference type="EMBL" id="CCI40941.1"/>
    </source>
</evidence>
<dbReference type="AlphaFoldDB" id="A0A024G2S8"/>
<reference evidence="1 2" key="1">
    <citation type="submission" date="2012-05" db="EMBL/GenBank/DDBJ databases">
        <title>Recombination and specialization in a pathogen metapopulation.</title>
        <authorList>
            <person name="Gardiner A."/>
            <person name="Kemen E."/>
            <person name="Schultz-Larsen T."/>
            <person name="MacLean D."/>
            <person name="Van Oosterhout C."/>
            <person name="Jones J.D.G."/>
        </authorList>
    </citation>
    <scope>NUCLEOTIDE SEQUENCE [LARGE SCALE GENOMIC DNA]</scope>
    <source>
        <strain evidence="1 2">Ac Nc2</strain>
    </source>
</reference>
<dbReference type="PANTHER" id="PTHR15002:SF0">
    <property type="entry name" value="RIBOSOMAL BIOGENESIS PROTEIN LAS1L"/>
    <property type="match status" value="1"/>
</dbReference>
<dbReference type="GO" id="GO:0000470">
    <property type="term" value="P:maturation of LSU-rRNA"/>
    <property type="evidence" value="ECO:0007669"/>
    <property type="project" value="TreeGrafter"/>
</dbReference>
<dbReference type="GO" id="GO:0004519">
    <property type="term" value="F:endonuclease activity"/>
    <property type="evidence" value="ECO:0007669"/>
    <property type="project" value="InterPro"/>
</dbReference>
<sequence length="554" mass="63986">MLQEIACLDDWQISIWMSSNHASTCAAWYNWSEWLQVYNNVYSDDVCLRQVGLERIALWRSRSSLPISIESTAKLVEIELHEQIAHSACSEIGQSTRSELELRMMYACVIVRCVNGLVDGIQNKNSIAMAVSTLAQRIGIPLWIVDLRHESTHNEFPMLPVLQFASSYLLSWLERNYWGRQFAILKDSVHAVMTHWTNSIYQMSDVSQSISSVKDRIGTKDNQLSPHAISNILVPLLVDGNQYGIPFHGTPLWKCQLTASKVGKKHVMTECERKILDELLKLQGIYSQFSSTLLERFYDRFVYLMFDHTLKELEDVKEEMSAILVWISLLVSQEWSIRLKKYSSDTMESVYQCGIQLLVSLKHQCHHAQLTNDVHLPELNQLYKILKACKPIRVHSHRKKLENMQDELYPFLQRIKQRKQKQLLQNNQVWMSLSTWFPCPLGSLSVLLKSIFTRATSYKRKRDENCVKAEDVITTATANCKRYHHKSLKFASDDEANDAAMSWHDHKYLQEMNSISSIREELVAETISQQQSGISGNVLSRKEVVRLQNSVAIW</sequence>
<dbReference type="Proteomes" id="UP000053237">
    <property type="component" value="Unassembled WGS sequence"/>
</dbReference>
<dbReference type="InParanoid" id="A0A024G2S8"/>